<feature type="transmembrane region" description="Helical" evidence="1">
    <location>
        <begin position="107"/>
        <end position="129"/>
    </location>
</feature>
<keyword evidence="1" id="KW-0812">Transmembrane</keyword>
<dbReference type="PANTHER" id="PTHR23526:SF2">
    <property type="entry name" value="MAJOR FACILITATOR SUPERFAMILY (MFS) PROFILE DOMAIN-CONTAINING PROTEIN"/>
    <property type="match status" value="1"/>
</dbReference>
<evidence type="ECO:0008006" key="4">
    <source>
        <dbReference type="Google" id="ProtNLM"/>
    </source>
</evidence>
<dbReference type="InterPro" id="IPR052528">
    <property type="entry name" value="Sugar_transport-like"/>
</dbReference>
<dbReference type="Proteomes" id="UP001156664">
    <property type="component" value="Unassembled WGS sequence"/>
</dbReference>
<feature type="transmembrane region" description="Helical" evidence="1">
    <location>
        <begin position="290"/>
        <end position="309"/>
    </location>
</feature>
<dbReference type="SUPFAM" id="SSF103473">
    <property type="entry name" value="MFS general substrate transporter"/>
    <property type="match status" value="1"/>
</dbReference>
<feature type="transmembrane region" description="Helical" evidence="1">
    <location>
        <begin position="257"/>
        <end position="278"/>
    </location>
</feature>
<feature type="transmembrane region" description="Helical" evidence="1">
    <location>
        <begin position="135"/>
        <end position="154"/>
    </location>
</feature>
<dbReference type="PANTHER" id="PTHR23526">
    <property type="entry name" value="INTEGRAL MEMBRANE TRANSPORT PROTEIN-RELATED"/>
    <property type="match status" value="1"/>
</dbReference>
<keyword evidence="1" id="KW-1133">Transmembrane helix</keyword>
<feature type="transmembrane region" description="Helical" evidence="1">
    <location>
        <begin position="321"/>
        <end position="341"/>
    </location>
</feature>
<evidence type="ECO:0000256" key="1">
    <source>
        <dbReference type="SAM" id="Phobius"/>
    </source>
</evidence>
<dbReference type="RefSeq" id="WP_284280917.1">
    <property type="nucleotide sequence ID" value="NZ_BSOJ01000015.1"/>
</dbReference>
<evidence type="ECO:0000313" key="2">
    <source>
        <dbReference type="EMBL" id="GLR26352.1"/>
    </source>
</evidence>
<name>A0ABQ5YQJ6_9BURK</name>
<feature type="transmembrane region" description="Helical" evidence="1">
    <location>
        <begin position="415"/>
        <end position="434"/>
    </location>
</feature>
<dbReference type="EMBL" id="BSOJ01000015">
    <property type="protein sequence ID" value="GLR26352.1"/>
    <property type="molecule type" value="Genomic_DNA"/>
</dbReference>
<feature type="transmembrane region" description="Helical" evidence="1">
    <location>
        <begin position="62"/>
        <end position="81"/>
    </location>
</feature>
<feature type="transmembrane region" description="Helical" evidence="1">
    <location>
        <begin position="387"/>
        <end position="409"/>
    </location>
</feature>
<sequence length="439" mass="46117">MHDEPNNQLVQIYEFITGEEDARACDDIPEESCNSQPRNFILILLGNLFTKLGDELASAKLVFPWVLGLLGAPLFLISLCVPMRESGVLIPQLLVAAKIRLLSRRKWIWAAGSFLTALSLFACAATLLLGIDRTVAQASVMAGLLAFSLARGICSVAAKDVTGKTIAKGRRGTLTGTATSISGALTLLVALGLGQFGDLKSSETLLAILLSAAGVCWLISAAVQLQISEQAGATTGGKNGALIAMQTLSRAFSDREFTAFVCTRTLLLSVSLTLPALVALAQQQIGQSSSLGYLMLASGAANAMSGYFWGRLSDWASHRIMALAATMNATLIALGLFLMTYRPAASSMLGLMTAWFFMASVALAGVRVGRKTHLMDISHAENRASNVAVSNTVIGVLILILGSAFSGLAGGNVSTLLGLYALLSAGAATMAYRLKHAQK</sequence>
<keyword evidence="3" id="KW-1185">Reference proteome</keyword>
<feature type="transmembrane region" description="Helical" evidence="1">
    <location>
        <begin position="205"/>
        <end position="223"/>
    </location>
</feature>
<reference evidence="3" key="1">
    <citation type="journal article" date="2019" name="Int. J. Syst. Evol. Microbiol.">
        <title>The Global Catalogue of Microorganisms (GCM) 10K type strain sequencing project: providing services to taxonomists for standard genome sequencing and annotation.</title>
        <authorList>
            <consortium name="The Broad Institute Genomics Platform"/>
            <consortium name="The Broad Institute Genome Sequencing Center for Infectious Disease"/>
            <person name="Wu L."/>
            <person name="Ma J."/>
        </authorList>
    </citation>
    <scope>NUCLEOTIDE SEQUENCE [LARGE SCALE GENOMIC DNA]</scope>
    <source>
        <strain evidence="3">NBRC 105857</strain>
    </source>
</reference>
<dbReference type="Gene3D" id="1.20.1250.20">
    <property type="entry name" value="MFS general substrate transporter like domains"/>
    <property type="match status" value="1"/>
</dbReference>
<gene>
    <name evidence="2" type="ORF">GCM10007875_14420</name>
</gene>
<organism evidence="2 3">
    <name type="scientific">Limnobacter litoralis</name>
    <dbReference type="NCBI Taxonomy" id="481366"/>
    <lineage>
        <taxon>Bacteria</taxon>
        <taxon>Pseudomonadati</taxon>
        <taxon>Pseudomonadota</taxon>
        <taxon>Betaproteobacteria</taxon>
        <taxon>Burkholderiales</taxon>
        <taxon>Burkholderiaceae</taxon>
        <taxon>Limnobacter</taxon>
    </lineage>
</organism>
<feature type="transmembrane region" description="Helical" evidence="1">
    <location>
        <begin position="347"/>
        <end position="366"/>
    </location>
</feature>
<feature type="transmembrane region" description="Helical" evidence="1">
    <location>
        <begin position="174"/>
        <end position="193"/>
    </location>
</feature>
<comment type="caution">
    <text evidence="2">The sequence shown here is derived from an EMBL/GenBank/DDBJ whole genome shotgun (WGS) entry which is preliminary data.</text>
</comment>
<accession>A0ABQ5YQJ6</accession>
<protein>
    <recommendedName>
        <fullName evidence="4">MFS transporter</fullName>
    </recommendedName>
</protein>
<evidence type="ECO:0000313" key="3">
    <source>
        <dbReference type="Proteomes" id="UP001156664"/>
    </source>
</evidence>
<dbReference type="InterPro" id="IPR036259">
    <property type="entry name" value="MFS_trans_sf"/>
</dbReference>
<keyword evidence="1" id="KW-0472">Membrane</keyword>
<proteinExistence type="predicted"/>